<evidence type="ECO:0000313" key="2">
    <source>
        <dbReference type="Proteomes" id="UP000567922"/>
    </source>
</evidence>
<protein>
    <submittedName>
        <fullName evidence="1">Uncharacterized protein</fullName>
    </submittedName>
</protein>
<proteinExistence type="predicted"/>
<reference evidence="1 2" key="1">
    <citation type="submission" date="2020-08" db="EMBL/GenBank/DDBJ databases">
        <title>Sequencing the genomes of 1000 actinobacteria strains.</title>
        <authorList>
            <person name="Klenk H.-P."/>
        </authorList>
    </citation>
    <scope>NUCLEOTIDE SEQUENCE [LARGE SCALE GENOMIC DNA]</scope>
    <source>
        <strain evidence="1 2">DSM 45258</strain>
    </source>
</reference>
<dbReference type="Proteomes" id="UP000567922">
    <property type="component" value="Unassembled WGS sequence"/>
</dbReference>
<name>A0A839RLX4_9ACTN</name>
<organism evidence="1 2">
    <name type="scientific">Hoyosella altamirensis</name>
    <dbReference type="NCBI Taxonomy" id="616997"/>
    <lineage>
        <taxon>Bacteria</taxon>
        <taxon>Bacillati</taxon>
        <taxon>Actinomycetota</taxon>
        <taxon>Actinomycetes</taxon>
        <taxon>Mycobacteriales</taxon>
        <taxon>Hoyosellaceae</taxon>
        <taxon>Hoyosella</taxon>
    </lineage>
</organism>
<evidence type="ECO:0000313" key="1">
    <source>
        <dbReference type="EMBL" id="MBB3037198.1"/>
    </source>
</evidence>
<accession>A0A839RLX4</accession>
<keyword evidence="2" id="KW-1185">Reference proteome</keyword>
<gene>
    <name evidence="1" type="ORF">FHU29_001632</name>
</gene>
<dbReference type="AlphaFoldDB" id="A0A839RLX4"/>
<comment type="caution">
    <text evidence="1">The sequence shown here is derived from an EMBL/GenBank/DDBJ whole genome shotgun (WGS) entry which is preliminary data.</text>
</comment>
<sequence length="116" mass="12664">MADPLIPASGANCDGLSRLGRLYIPFDLRFNADHVSHAEASHPVRPVQRPGYIKCDESDSCRGLNRDFASARRTAARCAVKSAEQRINYLEAVTTPAGARFSTPRVPGYEACSLRT</sequence>
<dbReference type="EMBL" id="JACHWS010000001">
    <property type="protein sequence ID" value="MBB3037198.1"/>
    <property type="molecule type" value="Genomic_DNA"/>
</dbReference>